<reference evidence="4 5" key="1">
    <citation type="submission" date="2018-09" db="EMBL/GenBank/DDBJ databases">
        <authorList>
            <person name="Grouzdev D.S."/>
            <person name="Krutkina M.S."/>
        </authorList>
    </citation>
    <scope>NUCLEOTIDE SEQUENCE [LARGE SCALE GENOMIC DNA]</scope>
    <source>
        <strain evidence="4 5">RmlP001</strain>
    </source>
</reference>
<comment type="caution">
    <text evidence="4">The sequence shown here is derived from an EMBL/GenBank/DDBJ whole genome shotgun (WGS) entry which is preliminary data.</text>
</comment>
<dbReference type="InterPro" id="IPR001789">
    <property type="entry name" value="Sig_transdc_resp-reg_receiver"/>
</dbReference>
<dbReference type="Proteomes" id="UP000289411">
    <property type="component" value="Unassembled WGS sequence"/>
</dbReference>
<dbReference type="SMART" id="SM00448">
    <property type="entry name" value="REC"/>
    <property type="match status" value="1"/>
</dbReference>
<feature type="domain" description="Response regulatory" evidence="3">
    <location>
        <begin position="14"/>
        <end position="124"/>
    </location>
</feature>
<gene>
    <name evidence="4" type="ORF">D3272_00560</name>
</gene>
<proteinExistence type="predicted"/>
<organism evidence="4 5">
    <name type="scientific">Lichenibacterium ramalinae</name>
    <dbReference type="NCBI Taxonomy" id="2316527"/>
    <lineage>
        <taxon>Bacteria</taxon>
        <taxon>Pseudomonadati</taxon>
        <taxon>Pseudomonadota</taxon>
        <taxon>Alphaproteobacteria</taxon>
        <taxon>Hyphomicrobiales</taxon>
        <taxon>Lichenihabitantaceae</taxon>
        <taxon>Lichenibacterium</taxon>
    </lineage>
</organism>
<dbReference type="EMBL" id="QYBC01000001">
    <property type="protein sequence ID" value="RYB07659.1"/>
    <property type="molecule type" value="Genomic_DNA"/>
</dbReference>
<accession>A0A4Q2RGR6</accession>
<evidence type="ECO:0000259" key="3">
    <source>
        <dbReference type="PROSITE" id="PS50110"/>
    </source>
</evidence>
<dbReference type="RefSeq" id="WP_129217129.1">
    <property type="nucleotide sequence ID" value="NZ_QYBC01000001.1"/>
</dbReference>
<dbReference type="PANTHER" id="PTHR44591:SF24">
    <property type="entry name" value="PROTEIN-GLUTAMATE METHYLESTERASE_PROTEIN-GLUTAMINE GLUTAMINASE 1"/>
    <property type="match status" value="1"/>
</dbReference>
<dbReference type="OrthoDB" id="582170at2"/>
<reference evidence="4 5" key="2">
    <citation type="submission" date="2019-02" db="EMBL/GenBank/DDBJ databases">
        <title>'Lichenibacterium ramalinii' gen. nov. sp. nov., 'Lichenibacterium minor' gen. nov. sp. nov.</title>
        <authorList>
            <person name="Pankratov T."/>
        </authorList>
    </citation>
    <scope>NUCLEOTIDE SEQUENCE [LARGE SCALE GENOMIC DNA]</scope>
    <source>
        <strain evidence="4 5">RmlP001</strain>
    </source>
</reference>
<protein>
    <submittedName>
        <fullName evidence="4">Response regulator</fullName>
    </submittedName>
</protein>
<keyword evidence="5" id="KW-1185">Reference proteome</keyword>
<feature type="modified residue" description="4-aspartylphosphate" evidence="2">
    <location>
        <position position="64"/>
    </location>
</feature>
<evidence type="ECO:0000313" key="5">
    <source>
        <dbReference type="Proteomes" id="UP000289411"/>
    </source>
</evidence>
<dbReference type="GO" id="GO:0000160">
    <property type="term" value="P:phosphorelay signal transduction system"/>
    <property type="evidence" value="ECO:0007669"/>
    <property type="project" value="InterPro"/>
</dbReference>
<evidence type="ECO:0000256" key="1">
    <source>
        <dbReference type="ARBA" id="ARBA00022553"/>
    </source>
</evidence>
<dbReference type="AlphaFoldDB" id="A0A4Q2RGR6"/>
<dbReference type="PROSITE" id="PS50110">
    <property type="entry name" value="RESPONSE_REGULATORY"/>
    <property type="match status" value="1"/>
</dbReference>
<dbReference type="InterPro" id="IPR011006">
    <property type="entry name" value="CheY-like_superfamily"/>
</dbReference>
<sequence>MVDGDGRGVLQGKKVLVVEDEALITMLFEDILGDFDCEVVGPAMNIRQATELAEAADIDLAILDVNLNGEPSFPVASKLRSRGVPLVFSSGYGSHGLPPEWQDTPTLPKPFTSDEVGQTLARLVAGAR</sequence>
<dbReference type="Gene3D" id="3.40.50.2300">
    <property type="match status" value="1"/>
</dbReference>
<dbReference type="InterPro" id="IPR050595">
    <property type="entry name" value="Bact_response_regulator"/>
</dbReference>
<dbReference type="Pfam" id="PF00072">
    <property type="entry name" value="Response_reg"/>
    <property type="match status" value="1"/>
</dbReference>
<keyword evidence="1 2" id="KW-0597">Phosphoprotein</keyword>
<evidence type="ECO:0000256" key="2">
    <source>
        <dbReference type="PROSITE-ProRule" id="PRU00169"/>
    </source>
</evidence>
<name>A0A4Q2RGR6_9HYPH</name>
<dbReference type="SUPFAM" id="SSF52172">
    <property type="entry name" value="CheY-like"/>
    <property type="match status" value="1"/>
</dbReference>
<dbReference type="PANTHER" id="PTHR44591">
    <property type="entry name" value="STRESS RESPONSE REGULATOR PROTEIN 1"/>
    <property type="match status" value="1"/>
</dbReference>
<evidence type="ECO:0000313" key="4">
    <source>
        <dbReference type="EMBL" id="RYB07659.1"/>
    </source>
</evidence>